<dbReference type="AlphaFoldDB" id="A0A6H5G435"/>
<gene>
    <name evidence="1" type="ORF">NTEN_LOCUS3580</name>
</gene>
<evidence type="ECO:0000313" key="2">
    <source>
        <dbReference type="Proteomes" id="UP000479000"/>
    </source>
</evidence>
<protein>
    <submittedName>
        <fullName evidence="1">Uncharacterized protein</fullName>
    </submittedName>
</protein>
<dbReference type="EMBL" id="CADCXU010005635">
    <property type="protein sequence ID" value="CAA9997261.1"/>
    <property type="molecule type" value="Genomic_DNA"/>
</dbReference>
<name>A0A6H5G435_9HEMI</name>
<proteinExistence type="predicted"/>
<accession>A0A6H5G435</accession>
<organism evidence="1 2">
    <name type="scientific">Nesidiocoris tenuis</name>
    <dbReference type="NCBI Taxonomy" id="355587"/>
    <lineage>
        <taxon>Eukaryota</taxon>
        <taxon>Metazoa</taxon>
        <taxon>Ecdysozoa</taxon>
        <taxon>Arthropoda</taxon>
        <taxon>Hexapoda</taxon>
        <taxon>Insecta</taxon>
        <taxon>Pterygota</taxon>
        <taxon>Neoptera</taxon>
        <taxon>Paraneoptera</taxon>
        <taxon>Hemiptera</taxon>
        <taxon>Heteroptera</taxon>
        <taxon>Panheteroptera</taxon>
        <taxon>Cimicomorpha</taxon>
        <taxon>Miridae</taxon>
        <taxon>Dicyphina</taxon>
        <taxon>Nesidiocoris</taxon>
    </lineage>
</organism>
<keyword evidence="2" id="KW-1185">Reference proteome</keyword>
<sequence>MDNNAADTNVLENNVVVRNILDDTMCACTSLDADANTRVEHLATDDANVSNFIETASPRGNGDSVSSLADVVLEQDVLTGVQSEAVVLIINVAIGDPNVLCISDIKAIGVVASLGAAVVVVNPYIRNVDVLSVDGKTVDWNVLHVQMFDLRVSKRDVEELGLGFSTVSSFAVPPSSA</sequence>
<dbReference type="Proteomes" id="UP000479000">
    <property type="component" value="Unassembled WGS sequence"/>
</dbReference>
<reference evidence="1 2" key="1">
    <citation type="submission" date="2020-02" db="EMBL/GenBank/DDBJ databases">
        <authorList>
            <person name="Ferguson B K."/>
        </authorList>
    </citation>
    <scope>NUCLEOTIDE SEQUENCE [LARGE SCALE GENOMIC DNA]</scope>
</reference>
<evidence type="ECO:0000313" key="1">
    <source>
        <dbReference type="EMBL" id="CAA9997261.1"/>
    </source>
</evidence>